<gene>
    <name evidence="12" type="ORF">GSMUA_52430.1</name>
</gene>
<evidence type="ECO:0000256" key="9">
    <source>
        <dbReference type="RuleBase" id="RU000682"/>
    </source>
</evidence>
<sequence length="327" mass="35927">MELGLRLGEAPEKRGRGLGLMLGMRLVVGRGGKDEDEERRVEEEEEETEEGRGLAEAPLQLSLLPLLPVPPQQPSSPQLRLPWTTETKNLDASMRGFDMNHAPSAVAADEAASSSSSPKSIPSSFQMDFSAQRGGDEPGGGGEATTVEIGSLRVSDEEENGLGRKKLRLTKEQSAFLEESFKEHNTLNPKQKLALAKQLNLRPRQVEVWFQNRRARTKLKQTEVDCEYLRRCCQTLTEENRRLQKEVAELRALKTSRPFYMHVPATTLSMCPACERVASTTTIPTAPATPSADHRPNSFAALFSKPVALQSGSRTAPSAPRLPSPAS</sequence>
<keyword evidence="4 8" id="KW-0238">DNA-binding</keyword>
<dbReference type="FunFam" id="1.10.10.60:FF:000577">
    <property type="entry name" value="Homeobox-leucine zipper protein 18"/>
    <property type="match status" value="1"/>
</dbReference>
<dbReference type="InterPro" id="IPR009057">
    <property type="entry name" value="Homeodomain-like_sf"/>
</dbReference>
<accession>A0A804JRA7</accession>
<dbReference type="OMA" id="ICHAGRG"/>
<feature type="domain" description="Homeobox" evidence="11">
    <location>
        <begin position="160"/>
        <end position="220"/>
    </location>
</feature>
<dbReference type="GO" id="GO:0005634">
    <property type="term" value="C:nucleus"/>
    <property type="evidence" value="ECO:0007669"/>
    <property type="project" value="UniProtKB-SubCell"/>
</dbReference>
<feature type="region of interest" description="Disordered" evidence="10">
    <location>
        <begin position="105"/>
        <end position="145"/>
    </location>
</feature>
<dbReference type="InterPro" id="IPR017970">
    <property type="entry name" value="Homeobox_CS"/>
</dbReference>
<evidence type="ECO:0000256" key="4">
    <source>
        <dbReference type="ARBA" id="ARBA00023125"/>
    </source>
</evidence>
<evidence type="ECO:0000256" key="8">
    <source>
        <dbReference type="PROSITE-ProRule" id="PRU00108"/>
    </source>
</evidence>
<dbReference type="PANTHER" id="PTHR45714">
    <property type="entry name" value="HOMEOBOX-LEUCINE ZIPPER PROTEIN HAT14"/>
    <property type="match status" value="1"/>
</dbReference>
<dbReference type="PROSITE" id="PS00027">
    <property type="entry name" value="HOMEOBOX_1"/>
    <property type="match status" value="1"/>
</dbReference>
<dbReference type="SMART" id="SM00389">
    <property type="entry name" value="HOX"/>
    <property type="match status" value="1"/>
</dbReference>
<proteinExistence type="inferred from homology"/>
<dbReference type="Proteomes" id="UP000012960">
    <property type="component" value="Unplaced"/>
</dbReference>
<dbReference type="GO" id="GO:0043565">
    <property type="term" value="F:sequence-specific DNA binding"/>
    <property type="evidence" value="ECO:0007669"/>
    <property type="project" value="InterPro"/>
</dbReference>
<comment type="similarity">
    <text evidence="2">Belongs to the HD-ZIP homeobox family. Class II subfamily.</text>
</comment>
<evidence type="ECO:0000256" key="7">
    <source>
        <dbReference type="ARBA" id="ARBA00023242"/>
    </source>
</evidence>
<dbReference type="OrthoDB" id="6159439at2759"/>
<dbReference type="Pfam" id="PF00046">
    <property type="entry name" value="Homeodomain"/>
    <property type="match status" value="1"/>
</dbReference>
<keyword evidence="6" id="KW-0804">Transcription</keyword>
<dbReference type="CDD" id="cd00086">
    <property type="entry name" value="homeodomain"/>
    <property type="match status" value="1"/>
</dbReference>
<evidence type="ECO:0000256" key="6">
    <source>
        <dbReference type="ARBA" id="ARBA00023163"/>
    </source>
</evidence>
<reference evidence="13" key="2">
    <citation type="submission" date="2021-05" db="UniProtKB">
        <authorList>
            <consortium name="EnsemblPlants"/>
        </authorList>
    </citation>
    <scope>IDENTIFICATION</scope>
    <source>
        <strain evidence="13">subsp. malaccensis</strain>
    </source>
</reference>
<evidence type="ECO:0000313" key="12">
    <source>
        <dbReference type="EMBL" id="CAG1855395.1"/>
    </source>
</evidence>
<evidence type="ECO:0000256" key="2">
    <source>
        <dbReference type="ARBA" id="ARBA00006074"/>
    </source>
</evidence>
<dbReference type="EnsemblPlants" id="Ma07_t02340.1">
    <property type="protein sequence ID" value="Ma07_p02340.1"/>
    <property type="gene ID" value="Ma07_g02340"/>
</dbReference>
<dbReference type="AlphaFoldDB" id="A0A804JRA7"/>
<feature type="compositionally biased region" description="Low complexity" evidence="10">
    <location>
        <begin position="105"/>
        <end position="124"/>
    </location>
</feature>
<dbReference type="FunCoup" id="A0A804JRA7">
    <property type="interactions" value="108"/>
</dbReference>
<evidence type="ECO:0000256" key="10">
    <source>
        <dbReference type="SAM" id="MobiDB-lite"/>
    </source>
</evidence>
<keyword evidence="7 8" id="KW-0539">Nucleus</keyword>
<comment type="subcellular location">
    <subcellularLocation>
        <location evidence="1 8 9">Nucleus</location>
    </subcellularLocation>
</comment>
<reference evidence="12" key="1">
    <citation type="submission" date="2021-03" db="EMBL/GenBank/DDBJ databases">
        <authorList>
            <consortium name="Genoscope - CEA"/>
            <person name="William W."/>
        </authorList>
    </citation>
    <scope>NUCLEOTIDE SEQUENCE</scope>
    <source>
        <strain evidence="12">Doubled-haploid Pahang</strain>
    </source>
</reference>
<feature type="DNA-binding region" description="Homeobox" evidence="8">
    <location>
        <begin position="162"/>
        <end position="221"/>
    </location>
</feature>
<keyword evidence="5 8" id="KW-0371">Homeobox</keyword>
<dbReference type="GO" id="GO:0000981">
    <property type="term" value="F:DNA-binding transcription factor activity, RNA polymerase II-specific"/>
    <property type="evidence" value="ECO:0007669"/>
    <property type="project" value="InterPro"/>
</dbReference>
<evidence type="ECO:0000313" key="13">
    <source>
        <dbReference type="EnsemblPlants" id="Ma07_p02340.1"/>
    </source>
</evidence>
<evidence type="ECO:0000256" key="1">
    <source>
        <dbReference type="ARBA" id="ARBA00004123"/>
    </source>
</evidence>
<name>A0A804JRA7_MUSAM</name>
<dbReference type="Pfam" id="PF02183">
    <property type="entry name" value="HALZ"/>
    <property type="match status" value="1"/>
</dbReference>
<dbReference type="InterPro" id="IPR003106">
    <property type="entry name" value="Leu_zip_homeo"/>
</dbReference>
<organism evidence="13 14">
    <name type="scientific">Musa acuminata subsp. malaccensis</name>
    <name type="common">Wild banana</name>
    <name type="synonym">Musa malaccensis</name>
    <dbReference type="NCBI Taxonomy" id="214687"/>
    <lineage>
        <taxon>Eukaryota</taxon>
        <taxon>Viridiplantae</taxon>
        <taxon>Streptophyta</taxon>
        <taxon>Embryophyta</taxon>
        <taxon>Tracheophyta</taxon>
        <taxon>Spermatophyta</taxon>
        <taxon>Magnoliopsida</taxon>
        <taxon>Liliopsida</taxon>
        <taxon>Zingiberales</taxon>
        <taxon>Musaceae</taxon>
        <taxon>Musa</taxon>
    </lineage>
</organism>
<dbReference type="EMBL" id="HG996473">
    <property type="protein sequence ID" value="CAG1855395.1"/>
    <property type="molecule type" value="Genomic_DNA"/>
</dbReference>
<protein>
    <submittedName>
        <fullName evidence="12">(wild Malaysian banana) hypothetical protein</fullName>
    </submittedName>
</protein>
<dbReference type="InterPro" id="IPR050762">
    <property type="entry name" value="HD-ZIP_Homeobox_LZ_Class_II"/>
</dbReference>
<evidence type="ECO:0000259" key="11">
    <source>
        <dbReference type="PROSITE" id="PS50071"/>
    </source>
</evidence>
<dbReference type="SUPFAM" id="SSF46689">
    <property type="entry name" value="Homeodomain-like"/>
    <property type="match status" value="1"/>
</dbReference>
<dbReference type="Gene3D" id="1.10.10.60">
    <property type="entry name" value="Homeodomain-like"/>
    <property type="match status" value="1"/>
</dbReference>
<dbReference type="PROSITE" id="PS50071">
    <property type="entry name" value="HOMEOBOX_2"/>
    <property type="match status" value="1"/>
</dbReference>
<evidence type="ECO:0000256" key="5">
    <source>
        <dbReference type="ARBA" id="ARBA00023155"/>
    </source>
</evidence>
<evidence type="ECO:0000256" key="3">
    <source>
        <dbReference type="ARBA" id="ARBA00023015"/>
    </source>
</evidence>
<keyword evidence="3" id="KW-0805">Transcription regulation</keyword>
<feature type="region of interest" description="Disordered" evidence="10">
    <location>
        <begin position="29"/>
        <end position="59"/>
    </location>
</feature>
<dbReference type="InterPro" id="IPR001356">
    <property type="entry name" value="HD"/>
</dbReference>
<dbReference type="SMART" id="SM00340">
    <property type="entry name" value="HALZ"/>
    <property type="match status" value="1"/>
</dbReference>
<dbReference type="PANTHER" id="PTHR45714:SF39">
    <property type="entry name" value="HOMEOBOX-LEUCINE ZIPPER PROTEIN HAT14"/>
    <property type="match status" value="1"/>
</dbReference>
<evidence type="ECO:0000313" key="14">
    <source>
        <dbReference type="Proteomes" id="UP000012960"/>
    </source>
</evidence>
<dbReference type="Gramene" id="Ma07_t02340.1">
    <property type="protein sequence ID" value="Ma07_p02340.1"/>
    <property type="gene ID" value="Ma07_g02340"/>
</dbReference>
<dbReference type="InParanoid" id="A0A804JRA7"/>
<keyword evidence="14" id="KW-1185">Reference proteome</keyword>